<feature type="signal peptide" evidence="3">
    <location>
        <begin position="1"/>
        <end position="31"/>
    </location>
</feature>
<evidence type="ECO:0000256" key="3">
    <source>
        <dbReference type="SAM" id="SignalP"/>
    </source>
</evidence>
<keyword evidence="6" id="KW-1185">Reference proteome</keyword>
<gene>
    <name evidence="5" type="ORF">GD597_01230</name>
</gene>
<dbReference type="RefSeq" id="WP_171605974.1">
    <property type="nucleotide sequence ID" value="NZ_WHPF01000001.1"/>
</dbReference>
<accession>A0A8J8FDR5</accession>
<protein>
    <submittedName>
        <fullName evidence="5">Selenocysteine synthase</fullName>
    </submittedName>
</protein>
<evidence type="ECO:0000256" key="1">
    <source>
        <dbReference type="ARBA" id="ARBA00001933"/>
    </source>
</evidence>
<proteinExistence type="predicted"/>
<evidence type="ECO:0000256" key="2">
    <source>
        <dbReference type="ARBA" id="ARBA00022898"/>
    </source>
</evidence>
<keyword evidence="3" id="KW-0732">Signal</keyword>
<comment type="caution">
    <text evidence="5">The sequence shown here is derived from an EMBL/GenBank/DDBJ whole genome shotgun (WGS) entry which is preliminary data.</text>
</comment>
<dbReference type="PANTHER" id="PTHR32328:SF0">
    <property type="entry name" value="L-SERYL-TRNA(SEC) SELENIUM TRANSFERASE"/>
    <property type="match status" value="1"/>
</dbReference>
<dbReference type="Gene3D" id="3.40.640.10">
    <property type="entry name" value="Type I PLP-dependent aspartate aminotransferase-like (Major domain)"/>
    <property type="match status" value="1"/>
</dbReference>
<keyword evidence="2" id="KW-0663">Pyridoxal phosphate</keyword>
<organism evidence="5 6">
    <name type="scientific">Limnovirga soli</name>
    <dbReference type="NCBI Taxonomy" id="2656915"/>
    <lineage>
        <taxon>Bacteria</taxon>
        <taxon>Pseudomonadati</taxon>
        <taxon>Bacteroidota</taxon>
        <taxon>Chitinophagia</taxon>
        <taxon>Chitinophagales</taxon>
        <taxon>Chitinophagaceae</taxon>
        <taxon>Limnovirga</taxon>
    </lineage>
</organism>
<evidence type="ECO:0000313" key="6">
    <source>
        <dbReference type="Proteomes" id="UP000598971"/>
    </source>
</evidence>
<dbReference type="AlphaFoldDB" id="A0A8J8FDR5"/>
<dbReference type="InterPro" id="IPR000192">
    <property type="entry name" value="Aminotrans_V_dom"/>
</dbReference>
<dbReference type="Proteomes" id="UP000598971">
    <property type="component" value="Unassembled WGS sequence"/>
</dbReference>
<dbReference type="Pfam" id="PF00266">
    <property type="entry name" value="Aminotran_5"/>
    <property type="match status" value="1"/>
</dbReference>
<evidence type="ECO:0000313" key="5">
    <source>
        <dbReference type="EMBL" id="NNV54061.1"/>
    </source>
</evidence>
<dbReference type="InterPro" id="IPR015421">
    <property type="entry name" value="PyrdxlP-dep_Trfase_major"/>
</dbReference>
<dbReference type="GO" id="GO:0004125">
    <property type="term" value="F:L-seryl-tRNA(Sec) selenium transferase activity"/>
    <property type="evidence" value="ECO:0007669"/>
    <property type="project" value="TreeGrafter"/>
</dbReference>
<dbReference type="InterPro" id="IPR015424">
    <property type="entry name" value="PyrdxlP-dep_Trfase"/>
</dbReference>
<dbReference type="EMBL" id="WHPF01000001">
    <property type="protein sequence ID" value="NNV54061.1"/>
    <property type="molecule type" value="Genomic_DNA"/>
</dbReference>
<name>A0A8J8FDR5_9BACT</name>
<sequence>MKRRNVLKGLSLLPFAGGALGSVLPSSAAVAATTVKRDLFAELGLRTFINAAGNYTSMTASLMPDEVMEAINSTAKEYVMLEEVQDKVGEKIAAICHAEAAFVTAGCWSALVLGMAGVLTGMDQKKVAQLPKLEGTGMKSEVIIQKSHINGYDHALTNTGVTIVTVETMEEAIAAINDKTAMLWFLNREAPMGKIQHREWLELAKQHKLPTMIDMAADVPPVENLWKYNDMGFDLVCISGGKAICGPQSAGILMGKKDLIAAARLSAPPKGGNIGRGMKVNKEEIIGMYVALDSYVKRDHTKEWKMWEDRIAYIKNTLANIAGVTTEVTIPAVANHNPSLIISWNPAIVKITRDAMGEKLRKGSPSIETIAWETENSIRITVFMLKPGQEVVVAKRIKEELLQAAV</sequence>
<evidence type="ECO:0000259" key="4">
    <source>
        <dbReference type="Pfam" id="PF00266"/>
    </source>
</evidence>
<dbReference type="PANTHER" id="PTHR32328">
    <property type="entry name" value="L-SERYL-TRNA(SEC) SELENIUM TRANSFERASE"/>
    <property type="match status" value="1"/>
</dbReference>
<reference evidence="5" key="1">
    <citation type="submission" date="2019-10" db="EMBL/GenBank/DDBJ databases">
        <title>Draft genome sequence of Panacibacter sp. KCS-6.</title>
        <authorList>
            <person name="Yim K.J."/>
        </authorList>
    </citation>
    <scope>NUCLEOTIDE SEQUENCE</scope>
    <source>
        <strain evidence="5">KCS-6</strain>
    </source>
</reference>
<feature type="chain" id="PRO_5035238697" evidence="3">
    <location>
        <begin position="32"/>
        <end position="406"/>
    </location>
</feature>
<feature type="domain" description="Aminotransferase class V" evidence="4">
    <location>
        <begin position="168"/>
        <end position="264"/>
    </location>
</feature>
<comment type="cofactor">
    <cofactor evidence="1">
        <name>pyridoxal 5'-phosphate</name>
        <dbReference type="ChEBI" id="CHEBI:597326"/>
    </cofactor>
</comment>
<dbReference type="SUPFAM" id="SSF53383">
    <property type="entry name" value="PLP-dependent transferases"/>
    <property type="match status" value="1"/>
</dbReference>